<protein>
    <submittedName>
        <fullName evidence="1">Uncharacterized protein</fullName>
    </submittedName>
</protein>
<comment type="caution">
    <text evidence="1">The sequence shown here is derived from an EMBL/GenBank/DDBJ whole genome shotgun (WGS) entry which is preliminary data.</text>
</comment>
<keyword evidence="2" id="KW-1185">Reference proteome</keyword>
<accession>A0AAV5HUY9</accession>
<sequence>MGGVSELDMVFEDIVVHHWLVWRYICSNMFEEREIVLLVNWQGEH</sequence>
<proteinExistence type="predicted"/>
<gene>
    <name evidence="1" type="ORF">SLEP1_g3663</name>
</gene>
<name>A0AAV5HUY9_9ROSI</name>
<reference evidence="1 2" key="1">
    <citation type="journal article" date="2021" name="Commun. Biol.">
        <title>The genome of Shorea leprosula (Dipterocarpaceae) highlights the ecological relevance of drought in aseasonal tropical rainforests.</title>
        <authorList>
            <person name="Ng K.K.S."/>
            <person name="Kobayashi M.J."/>
            <person name="Fawcett J.A."/>
            <person name="Hatakeyama M."/>
            <person name="Paape T."/>
            <person name="Ng C.H."/>
            <person name="Ang C.C."/>
            <person name="Tnah L.H."/>
            <person name="Lee C.T."/>
            <person name="Nishiyama T."/>
            <person name="Sese J."/>
            <person name="O'Brien M.J."/>
            <person name="Copetti D."/>
            <person name="Mohd Noor M.I."/>
            <person name="Ong R.C."/>
            <person name="Putra M."/>
            <person name="Sireger I.Z."/>
            <person name="Indrioko S."/>
            <person name="Kosugi Y."/>
            <person name="Izuno A."/>
            <person name="Isagi Y."/>
            <person name="Lee S.L."/>
            <person name="Shimizu K.K."/>
        </authorList>
    </citation>
    <scope>NUCLEOTIDE SEQUENCE [LARGE SCALE GENOMIC DNA]</scope>
    <source>
        <strain evidence="1">214</strain>
    </source>
</reference>
<dbReference type="Proteomes" id="UP001054252">
    <property type="component" value="Unassembled WGS sequence"/>
</dbReference>
<dbReference type="EMBL" id="BPVZ01000003">
    <property type="protein sequence ID" value="GKU89537.1"/>
    <property type="molecule type" value="Genomic_DNA"/>
</dbReference>
<evidence type="ECO:0000313" key="2">
    <source>
        <dbReference type="Proteomes" id="UP001054252"/>
    </source>
</evidence>
<organism evidence="1 2">
    <name type="scientific">Rubroshorea leprosula</name>
    <dbReference type="NCBI Taxonomy" id="152421"/>
    <lineage>
        <taxon>Eukaryota</taxon>
        <taxon>Viridiplantae</taxon>
        <taxon>Streptophyta</taxon>
        <taxon>Embryophyta</taxon>
        <taxon>Tracheophyta</taxon>
        <taxon>Spermatophyta</taxon>
        <taxon>Magnoliopsida</taxon>
        <taxon>eudicotyledons</taxon>
        <taxon>Gunneridae</taxon>
        <taxon>Pentapetalae</taxon>
        <taxon>rosids</taxon>
        <taxon>malvids</taxon>
        <taxon>Malvales</taxon>
        <taxon>Dipterocarpaceae</taxon>
        <taxon>Rubroshorea</taxon>
    </lineage>
</organism>
<dbReference type="AlphaFoldDB" id="A0AAV5HUY9"/>
<evidence type="ECO:0000313" key="1">
    <source>
        <dbReference type="EMBL" id="GKU89537.1"/>
    </source>
</evidence>